<protein>
    <recommendedName>
        <fullName evidence="1">Tetratrico peptide repeat group 5 domain-containing protein</fullName>
    </recommendedName>
</protein>
<gene>
    <name evidence="2" type="ORF">Prum_091160</name>
</gene>
<sequence>MATGRRVDRALWPAAGPYRKLLEFLDRVHADNGIRSLRTIAAGMNLESRSRVSCLLRGVDGALPADERQLEQLVRALGGGDDDVVRARVLYRTARAERAGNSVDMHQPAGARPRVADSDPRSLGVHAAITVPGTAADLPTYVARDIDADLRVILTAGATDGCFVLLVGGSSVGKSRSLYEALRHIVPDWTLLHPTDTHDLRRLADSRTPHTVVWLDELQKYLVGGLTAGDIRAVRRLNHPSIVVATLWPARYQKYTLLPSPRAMEDPYPAERELLDLADVVSLHPELTDDERERAQAVAASDPRIQQALGSAYGMTQALAAAPALVHRWRHAPDGHIEALITAAIDARRMGIESPLAADLLRAAVPGYLTAAQQAKAPKNWFEEAMAYASTELHGAVSALVPVGAGMGVVAGYTVADYLLQDGVDRRRRDIPPQTAWASYRTYLCEVGDLLAAARAADHLSMPDQAESLLRAALHRGNDAEVRPRLALLLRRLGRISEAIHVWRDGVAAGDPGARLRLAVTLQSLGRMDEAMNVWRDAAATGDPDAHVRLGFMLKSVGRTAEAITQLRQAVTARVDGAREWLAALLHDEGRVDEALDVWRDGVAAREDGALDGLAVLLQSEGRHDEATDELHKALAAGVVGARARLAELLHYRGRVDAAVKVWREGVAAGEPGAAGGLAVLLQFEGRTEEAIAVRCAAIDRGDRDAYDGLAEIYERAGRIDEAINTWKQAITVRVPAARPRLTALLLRAERLDECIALWKEAELAGESNAQHWLTELARSKTA</sequence>
<reference evidence="2 3" key="1">
    <citation type="submission" date="2020-03" db="EMBL/GenBank/DDBJ databases">
        <title>Whole genome shotgun sequence of Phytohabitans rumicis NBRC 108638.</title>
        <authorList>
            <person name="Komaki H."/>
            <person name="Tamura T."/>
        </authorList>
    </citation>
    <scope>NUCLEOTIDE SEQUENCE [LARGE SCALE GENOMIC DNA]</scope>
    <source>
        <strain evidence="2 3">NBRC 108638</strain>
    </source>
</reference>
<dbReference type="InterPro" id="IPR041656">
    <property type="entry name" value="TPR_5"/>
</dbReference>
<proteinExistence type="predicted"/>
<evidence type="ECO:0000313" key="2">
    <source>
        <dbReference type="EMBL" id="GFJ95474.1"/>
    </source>
</evidence>
<dbReference type="PANTHER" id="PTHR44809">
    <property type="match status" value="1"/>
</dbReference>
<dbReference type="RefSeq" id="WP_173083063.1">
    <property type="nucleotide sequence ID" value="NZ_BAABJB010000048.1"/>
</dbReference>
<accession>A0A6V8LGU2</accession>
<evidence type="ECO:0000259" key="1">
    <source>
        <dbReference type="Pfam" id="PF12688"/>
    </source>
</evidence>
<dbReference type="Pfam" id="PF12688">
    <property type="entry name" value="TPR_5"/>
    <property type="match status" value="2"/>
</dbReference>
<dbReference type="Gene3D" id="1.25.40.10">
    <property type="entry name" value="Tetratricopeptide repeat domain"/>
    <property type="match status" value="3"/>
</dbReference>
<dbReference type="InterPro" id="IPR052943">
    <property type="entry name" value="TMTC_O-mannosyl-trnsfr"/>
</dbReference>
<keyword evidence="3" id="KW-1185">Reference proteome</keyword>
<dbReference type="Proteomes" id="UP000482960">
    <property type="component" value="Unassembled WGS sequence"/>
</dbReference>
<dbReference type="EMBL" id="BLPG01000001">
    <property type="protein sequence ID" value="GFJ95474.1"/>
    <property type="molecule type" value="Genomic_DNA"/>
</dbReference>
<organism evidence="2 3">
    <name type="scientific">Phytohabitans rumicis</name>
    <dbReference type="NCBI Taxonomy" id="1076125"/>
    <lineage>
        <taxon>Bacteria</taxon>
        <taxon>Bacillati</taxon>
        <taxon>Actinomycetota</taxon>
        <taxon>Actinomycetes</taxon>
        <taxon>Micromonosporales</taxon>
        <taxon>Micromonosporaceae</taxon>
    </lineage>
</organism>
<dbReference type="PANTHER" id="PTHR44809:SF1">
    <property type="entry name" value="PROTEIN O-MANNOSYL-TRANSFERASE TMTC1"/>
    <property type="match status" value="1"/>
</dbReference>
<evidence type="ECO:0000313" key="3">
    <source>
        <dbReference type="Proteomes" id="UP000482960"/>
    </source>
</evidence>
<dbReference type="AlphaFoldDB" id="A0A6V8LGU2"/>
<feature type="domain" description="Tetratrico peptide repeat group 5" evidence="1">
    <location>
        <begin position="618"/>
        <end position="699"/>
    </location>
</feature>
<name>A0A6V8LGU2_9ACTN</name>
<dbReference type="InterPro" id="IPR011990">
    <property type="entry name" value="TPR-like_helical_dom_sf"/>
</dbReference>
<comment type="caution">
    <text evidence="2">The sequence shown here is derived from an EMBL/GenBank/DDBJ whole genome shotgun (WGS) entry which is preliminary data.</text>
</comment>
<dbReference type="SUPFAM" id="SSF48452">
    <property type="entry name" value="TPR-like"/>
    <property type="match status" value="2"/>
</dbReference>
<feature type="domain" description="Tetratrico peptide repeat group 5" evidence="1">
    <location>
        <begin position="519"/>
        <end position="599"/>
    </location>
</feature>
<reference evidence="2 3" key="2">
    <citation type="submission" date="2020-03" db="EMBL/GenBank/DDBJ databases">
        <authorList>
            <person name="Ichikawa N."/>
            <person name="Kimura A."/>
            <person name="Kitahashi Y."/>
            <person name="Uohara A."/>
        </authorList>
    </citation>
    <scope>NUCLEOTIDE SEQUENCE [LARGE SCALE GENOMIC DNA]</scope>
    <source>
        <strain evidence="2 3">NBRC 108638</strain>
    </source>
</reference>